<evidence type="ECO:0000313" key="1">
    <source>
        <dbReference type="Ensembl" id="ENSCJAP00000073435.1"/>
    </source>
</evidence>
<dbReference type="STRING" id="9483.ENSCJAP00000073435"/>
<organism evidence="1 2">
    <name type="scientific">Callithrix jacchus</name>
    <name type="common">White-tufted-ear marmoset</name>
    <name type="synonym">Simia Jacchus</name>
    <dbReference type="NCBI Taxonomy" id="9483"/>
    <lineage>
        <taxon>Eukaryota</taxon>
        <taxon>Metazoa</taxon>
        <taxon>Chordata</taxon>
        <taxon>Craniata</taxon>
        <taxon>Vertebrata</taxon>
        <taxon>Euteleostomi</taxon>
        <taxon>Mammalia</taxon>
        <taxon>Eutheria</taxon>
        <taxon>Euarchontoglires</taxon>
        <taxon>Primates</taxon>
        <taxon>Haplorrhini</taxon>
        <taxon>Platyrrhini</taxon>
        <taxon>Cebidae</taxon>
        <taxon>Callitrichinae</taxon>
        <taxon>Callithrix</taxon>
        <taxon>Callithrix</taxon>
    </lineage>
</organism>
<keyword evidence="2" id="KW-1185">Reference proteome</keyword>
<dbReference type="Ensembl" id="ENSCJAT00000116400.2">
    <property type="protein sequence ID" value="ENSCJAP00000073435.1"/>
    <property type="gene ID" value="ENSCJAG00000068753.2"/>
</dbReference>
<reference evidence="1" key="3">
    <citation type="submission" date="2025-09" db="UniProtKB">
        <authorList>
            <consortium name="Ensembl"/>
        </authorList>
    </citation>
    <scope>IDENTIFICATION</scope>
</reference>
<dbReference type="PANTHER" id="PTHR46254:SF6">
    <property type="entry name" value="HIGH MOBILITY GROUP AT-HOOK 2"/>
    <property type="match status" value="1"/>
</dbReference>
<dbReference type="Bgee" id="ENSCJAG00000068753">
    <property type="expression patterns" value="Expressed in frontal cortex and 3 other cell types or tissues"/>
</dbReference>
<dbReference type="GeneTree" id="ENSGT00940000161627"/>
<proteinExistence type="predicted"/>
<dbReference type="AlphaFoldDB" id="A0A5F4W6S9"/>
<dbReference type="InParanoid" id="A0A5F4W6S9"/>
<reference evidence="1" key="2">
    <citation type="submission" date="2025-08" db="UniProtKB">
        <authorList>
            <consortium name="Ensembl"/>
        </authorList>
    </citation>
    <scope>IDENTIFICATION</scope>
</reference>
<evidence type="ECO:0000313" key="2">
    <source>
        <dbReference type="Proteomes" id="UP000008225"/>
    </source>
</evidence>
<protein>
    <submittedName>
        <fullName evidence="1">Uncharacterized protein</fullName>
    </submittedName>
</protein>
<dbReference type="PANTHER" id="PTHR46254">
    <property type="entry name" value="PROTEIN GVQW1-RELATED"/>
    <property type="match status" value="1"/>
</dbReference>
<reference evidence="1" key="1">
    <citation type="submission" date="2009-03" db="EMBL/GenBank/DDBJ databases">
        <authorList>
            <person name="Warren W."/>
            <person name="Ye L."/>
            <person name="Minx P."/>
            <person name="Worley K."/>
            <person name="Gibbs R."/>
            <person name="Wilson R.K."/>
        </authorList>
    </citation>
    <scope>NUCLEOTIDE SEQUENCE [LARGE SCALE GENOMIC DNA]</scope>
</reference>
<accession>A0A5F4W6S9</accession>
<sequence>MRSYTDRIKFQDLLILVHDDMRSSDQLDYGRHFYKGSHSVTQAGVQWCDFSSRQPRPPWFKQFSHLSLPCTWDNRCVPPYLGNFCIFSSDGILPCWPSWSQTPDLKSSILLVLP</sequence>
<name>A0A5F4W6S9_CALJA</name>
<dbReference type="Proteomes" id="UP000008225">
    <property type="component" value="Chromosome 6"/>
</dbReference>